<evidence type="ECO:0000313" key="1">
    <source>
        <dbReference type="EMBL" id="AFT98756.1"/>
    </source>
</evidence>
<gene>
    <name evidence="1" type="ORF">O3I_003970</name>
</gene>
<dbReference type="KEGG" id="nbr:O3I_003970"/>
<dbReference type="Proteomes" id="UP000006304">
    <property type="component" value="Chromosome"/>
</dbReference>
<keyword evidence="2" id="KW-1185">Reference proteome</keyword>
<evidence type="ECO:0000313" key="2">
    <source>
        <dbReference type="Proteomes" id="UP000006304"/>
    </source>
</evidence>
<name>K0EMY2_NOCB7</name>
<proteinExistence type="predicted"/>
<reference evidence="1 2" key="1">
    <citation type="journal article" date="2012" name="J. Bacteriol.">
        <title>Complete genome sequence of Nocardia brasiliensis HUJEG-1.</title>
        <authorList>
            <person name="Vera-Cabrera L."/>
            <person name="Ortiz-Lopez R."/>
            <person name="Elizondo-Gonzalez R."/>
            <person name="Perez-Maya A.A."/>
            <person name="Ocampo-Candiani J."/>
        </authorList>
    </citation>
    <scope>NUCLEOTIDE SEQUENCE [LARGE SCALE GENOMIC DNA]</scope>
    <source>
        <strain evidence="2">ATCC 700358</strain>
    </source>
</reference>
<dbReference type="HOGENOM" id="CLU_2684175_0_0_11"/>
<dbReference type="EMBL" id="CP003876">
    <property type="protein sequence ID" value="AFT98756.1"/>
    <property type="molecule type" value="Genomic_DNA"/>
</dbReference>
<dbReference type="Gene3D" id="1.10.1220.160">
    <property type="entry name" value="DNA sulphur modification protein DndE"/>
    <property type="match status" value="1"/>
</dbReference>
<sequence>MTWKVFGGKHSDLYLALLKARCAGDGLPDTEEALSQVLTVHLHRGIGYLAGRDDLATISGLVGLAMAQQPAPTG</sequence>
<dbReference type="InterPro" id="IPR014969">
    <property type="entry name" value="DNA_S_DndE"/>
</dbReference>
<dbReference type="eggNOG" id="ENOG50307RI">
    <property type="taxonomic scope" value="Bacteria"/>
</dbReference>
<organism evidence="1 2">
    <name type="scientific">Nocardia brasiliensis (strain ATCC 700358 / HUJEG-1)</name>
    <dbReference type="NCBI Taxonomy" id="1133849"/>
    <lineage>
        <taxon>Bacteria</taxon>
        <taxon>Bacillati</taxon>
        <taxon>Actinomycetota</taxon>
        <taxon>Actinomycetes</taxon>
        <taxon>Mycobacteriales</taxon>
        <taxon>Nocardiaceae</taxon>
        <taxon>Nocardia</taxon>
    </lineage>
</organism>
<dbReference type="STRING" id="1133849.O3I_003970"/>
<accession>K0EMY2</accession>
<dbReference type="InterPro" id="IPR038472">
    <property type="entry name" value="DndE_sf"/>
</dbReference>
<dbReference type="Pfam" id="PF08870">
    <property type="entry name" value="DndE"/>
    <property type="match status" value="1"/>
</dbReference>
<dbReference type="AlphaFoldDB" id="K0EMY2"/>
<protein>
    <submittedName>
        <fullName evidence="1">DNA sulfur modification protein DndE</fullName>
    </submittedName>
</protein>